<dbReference type="PANTHER" id="PTHR13602">
    <property type="entry name" value="UPF0488 PROTEIN C8ORF33"/>
    <property type="match status" value="1"/>
</dbReference>
<protein>
    <submittedName>
        <fullName evidence="3">Uncharacterized protein</fullName>
    </submittedName>
</protein>
<reference evidence="3 4" key="1">
    <citation type="submission" date="2019-01" db="EMBL/GenBank/DDBJ databases">
        <title>A draft genome assembly of the solar-powered sea slug Elysia chlorotica.</title>
        <authorList>
            <person name="Cai H."/>
            <person name="Li Q."/>
            <person name="Fang X."/>
            <person name="Li J."/>
            <person name="Curtis N.E."/>
            <person name="Altenburger A."/>
            <person name="Shibata T."/>
            <person name="Feng M."/>
            <person name="Maeda T."/>
            <person name="Schwartz J.A."/>
            <person name="Shigenobu S."/>
            <person name="Lundholm N."/>
            <person name="Nishiyama T."/>
            <person name="Yang H."/>
            <person name="Hasebe M."/>
            <person name="Li S."/>
            <person name="Pierce S.K."/>
            <person name="Wang J."/>
        </authorList>
    </citation>
    <scope>NUCLEOTIDE SEQUENCE [LARGE SCALE GENOMIC DNA]</scope>
    <source>
        <strain evidence="3">EC2010</strain>
        <tissue evidence="3">Whole organism of an adult</tissue>
    </source>
</reference>
<evidence type="ECO:0000256" key="2">
    <source>
        <dbReference type="SAM" id="MobiDB-lite"/>
    </source>
</evidence>
<feature type="region of interest" description="Disordered" evidence="2">
    <location>
        <begin position="127"/>
        <end position="191"/>
    </location>
</feature>
<evidence type="ECO:0000313" key="4">
    <source>
        <dbReference type="Proteomes" id="UP000271974"/>
    </source>
</evidence>
<evidence type="ECO:0000256" key="1">
    <source>
        <dbReference type="ARBA" id="ARBA00005707"/>
    </source>
</evidence>
<proteinExistence type="inferred from homology"/>
<dbReference type="InterPro" id="IPR029274">
    <property type="entry name" value="DUF4615"/>
</dbReference>
<gene>
    <name evidence="3" type="ORF">EGW08_009368</name>
</gene>
<dbReference type="STRING" id="188477.A0A433TMW2"/>
<dbReference type="OrthoDB" id="20277at2759"/>
<dbReference type="PANTHER" id="PTHR13602:SF2">
    <property type="entry name" value="UPF0488 PROTEIN C8ORF33"/>
    <property type="match status" value="1"/>
</dbReference>
<dbReference type="EMBL" id="RQTK01000268">
    <property type="protein sequence ID" value="RUS82846.1"/>
    <property type="molecule type" value="Genomic_DNA"/>
</dbReference>
<name>A0A433TMW2_ELYCH</name>
<comment type="caution">
    <text evidence="3">The sequence shown here is derived from an EMBL/GenBank/DDBJ whole genome shotgun (WGS) entry which is preliminary data.</text>
</comment>
<keyword evidence="4" id="KW-1185">Reference proteome</keyword>
<evidence type="ECO:0000313" key="3">
    <source>
        <dbReference type="EMBL" id="RUS82846.1"/>
    </source>
</evidence>
<sequence length="191" mass="20967">MSSTACSDETQKFHDELRWCISQLELGLQRQDPDSRQAMETIKILKILRSPKAPLVKKRQAMRSALGDYRKKMKESEKKFLSGLRNSRFQRAGNTKAQSKSKFLRQSYSRTADRDELGSHLSNLHLQQNSAQDSPNQPSSSDPCGPSESSSLPVDSSAVASGPTTEVNGLSCSDSRGLSSTVSRSEAVCGL</sequence>
<organism evidence="3 4">
    <name type="scientific">Elysia chlorotica</name>
    <name type="common">Eastern emerald elysia</name>
    <name type="synonym">Sea slug</name>
    <dbReference type="NCBI Taxonomy" id="188477"/>
    <lineage>
        <taxon>Eukaryota</taxon>
        <taxon>Metazoa</taxon>
        <taxon>Spiralia</taxon>
        <taxon>Lophotrochozoa</taxon>
        <taxon>Mollusca</taxon>
        <taxon>Gastropoda</taxon>
        <taxon>Heterobranchia</taxon>
        <taxon>Euthyneura</taxon>
        <taxon>Panpulmonata</taxon>
        <taxon>Sacoglossa</taxon>
        <taxon>Placobranchoidea</taxon>
        <taxon>Plakobranchidae</taxon>
        <taxon>Elysia</taxon>
    </lineage>
</organism>
<feature type="region of interest" description="Disordered" evidence="2">
    <location>
        <begin position="77"/>
        <end position="109"/>
    </location>
</feature>
<dbReference type="Proteomes" id="UP000271974">
    <property type="component" value="Unassembled WGS sequence"/>
</dbReference>
<dbReference type="Pfam" id="PF15393">
    <property type="entry name" value="DUF4615"/>
    <property type="match status" value="1"/>
</dbReference>
<feature type="compositionally biased region" description="Polar residues" evidence="2">
    <location>
        <begin position="162"/>
        <end position="184"/>
    </location>
</feature>
<dbReference type="AlphaFoldDB" id="A0A433TMW2"/>
<feature type="compositionally biased region" description="Polar residues" evidence="2">
    <location>
        <begin position="84"/>
        <end position="109"/>
    </location>
</feature>
<accession>A0A433TMW2</accession>
<comment type="similarity">
    <text evidence="1">Belongs to the UPF0488 family.</text>
</comment>
<feature type="compositionally biased region" description="Low complexity" evidence="2">
    <location>
        <begin position="127"/>
        <end position="161"/>
    </location>
</feature>